<dbReference type="Gene3D" id="3.30.870.10">
    <property type="entry name" value="Endonuclease Chain A"/>
    <property type="match status" value="2"/>
</dbReference>
<evidence type="ECO:0000256" key="11">
    <source>
        <dbReference type="SAM" id="MobiDB-lite"/>
    </source>
</evidence>
<keyword evidence="6" id="KW-0964">Secreted</keyword>
<keyword evidence="8 12" id="KW-1133">Transmembrane helix</keyword>
<dbReference type="RefSeq" id="WP_109888589.1">
    <property type="nucleotide sequence ID" value="NZ_CP029550.1"/>
</dbReference>
<evidence type="ECO:0000313" key="14">
    <source>
        <dbReference type="EMBL" id="AWN40441.1"/>
    </source>
</evidence>
<evidence type="ECO:0000256" key="9">
    <source>
        <dbReference type="ARBA" id="ARBA00023136"/>
    </source>
</evidence>
<sequence length="478" mass="52476">MEDALRSWLVSSAAIRSDILALLGFGLAVAAMIHALLHKREVGAAISWIGLVWLSPILGTVLYVLLGVNRVSRRARQLSASPSRQADEAPSHASPVRPPFASLDHAVRQITRLPIRAGNAVQVLRNGDEAYPAMLAAIGAAERSVALSSYIFRDDGIGGAFLDALVAARSRGAEVRVIIDGIGSGYFSHRIYRRARRAGVPVGLFMHSALPWRMPFLNLRTHKKLLIVDGATAFTGGINIADENRVALQPPDPVRDTHFRIAGPVVEQLTMAFASDWAFVRGEELEGEWWFPAIAPAGWSLARVVTSGPDADIEKIELVMLQAMICARRSIRLATPYFLPNEVLASVLSLAAVRGLSVDVIIPRVSNHRLVDWATRAHVDPLLASGVRIWLNEPPFDHSKMLVVDEEWSFVGSANWDMRSFRLNFELNVEIYDAGLADALGRSMERTMTARLTQADLARRSIPAKLRDAGARLFLPYL</sequence>
<comment type="subcellular location">
    <subcellularLocation>
        <location evidence="3">Cell membrane</location>
        <topology evidence="3">Multi-pass membrane protein</topology>
    </subcellularLocation>
    <subcellularLocation>
        <location evidence="2">Secreted</location>
    </subcellularLocation>
</comment>
<dbReference type="CDD" id="cd09157">
    <property type="entry name" value="PLDc_CLS_unchar2_1"/>
    <property type="match status" value="1"/>
</dbReference>
<evidence type="ECO:0000256" key="1">
    <source>
        <dbReference type="ARBA" id="ARBA00003145"/>
    </source>
</evidence>
<evidence type="ECO:0000259" key="13">
    <source>
        <dbReference type="PROSITE" id="PS50035"/>
    </source>
</evidence>
<evidence type="ECO:0000256" key="8">
    <source>
        <dbReference type="ARBA" id="ARBA00022989"/>
    </source>
</evidence>
<gene>
    <name evidence="14" type="ORF">DK389_07730</name>
</gene>
<evidence type="ECO:0000256" key="3">
    <source>
        <dbReference type="ARBA" id="ARBA00004651"/>
    </source>
</evidence>
<feature type="region of interest" description="Disordered" evidence="11">
    <location>
        <begin position="79"/>
        <end position="99"/>
    </location>
</feature>
<dbReference type="GO" id="GO:0032049">
    <property type="term" value="P:cardiolipin biosynthetic process"/>
    <property type="evidence" value="ECO:0007669"/>
    <property type="project" value="UniProtKB-ARBA"/>
</dbReference>
<evidence type="ECO:0000256" key="6">
    <source>
        <dbReference type="ARBA" id="ARBA00022525"/>
    </source>
</evidence>
<dbReference type="AlphaFoldDB" id="A0A2U8W493"/>
<evidence type="ECO:0000256" key="12">
    <source>
        <dbReference type="SAM" id="Phobius"/>
    </source>
</evidence>
<dbReference type="OrthoDB" id="9762009at2"/>
<dbReference type="Pfam" id="PF13091">
    <property type="entry name" value="PLDc_2"/>
    <property type="match status" value="2"/>
</dbReference>
<dbReference type="SMART" id="SM00155">
    <property type="entry name" value="PLDc"/>
    <property type="match status" value="2"/>
</dbReference>
<evidence type="ECO:0000256" key="2">
    <source>
        <dbReference type="ARBA" id="ARBA00004613"/>
    </source>
</evidence>
<evidence type="ECO:0000313" key="15">
    <source>
        <dbReference type="Proteomes" id="UP000245926"/>
    </source>
</evidence>
<feature type="domain" description="PLD phosphodiesterase" evidence="13">
    <location>
        <begin position="217"/>
        <end position="244"/>
    </location>
</feature>
<dbReference type="SUPFAM" id="SSF56024">
    <property type="entry name" value="Phospholipase D/nuclease"/>
    <property type="match status" value="2"/>
</dbReference>
<dbReference type="InterPro" id="IPR025202">
    <property type="entry name" value="PLD-like_dom"/>
</dbReference>
<feature type="transmembrane region" description="Helical" evidence="12">
    <location>
        <begin position="43"/>
        <end position="66"/>
    </location>
</feature>
<dbReference type="GO" id="GO:0005886">
    <property type="term" value="C:plasma membrane"/>
    <property type="evidence" value="ECO:0007669"/>
    <property type="project" value="UniProtKB-SubCell"/>
</dbReference>
<dbReference type="PROSITE" id="PS50035">
    <property type="entry name" value="PLD"/>
    <property type="match status" value="2"/>
</dbReference>
<reference evidence="15" key="1">
    <citation type="submission" date="2018-05" db="EMBL/GenBank/DDBJ databases">
        <title>Complete Genome Sequence of Methylobacterium sp. 17SD2-17.</title>
        <authorList>
            <person name="Srinivasan S."/>
        </authorList>
    </citation>
    <scope>NUCLEOTIDE SEQUENCE [LARGE SCALE GENOMIC DNA]</scope>
    <source>
        <strain evidence="15">17SD2-17</strain>
    </source>
</reference>
<protein>
    <recommendedName>
        <fullName evidence="4">Phospholipase D</fullName>
    </recommendedName>
    <alternativeName>
        <fullName evidence="10">Choline phosphatase</fullName>
    </alternativeName>
</protein>
<proteinExistence type="predicted"/>
<accession>A0A2U8W493</accession>
<name>A0A2U8W493_9HYPH</name>
<feature type="domain" description="PLD phosphodiesterase" evidence="13">
    <location>
        <begin position="393"/>
        <end position="420"/>
    </location>
</feature>
<dbReference type="PANTHER" id="PTHR21248">
    <property type="entry name" value="CARDIOLIPIN SYNTHASE"/>
    <property type="match status" value="1"/>
</dbReference>
<feature type="transmembrane region" description="Helical" evidence="12">
    <location>
        <begin position="20"/>
        <end position="37"/>
    </location>
</feature>
<keyword evidence="7 12" id="KW-0812">Transmembrane</keyword>
<dbReference type="Pfam" id="PF13396">
    <property type="entry name" value="PLDc_N"/>
    <property type="match status" value="1"/>
</dbReference>
<evidence type="ECO:0000256" key="5">
    <source>
        <dbReference type="ARBA" id="ARBA00022475"/>
    </source>
</evidence>
<dbReference type="EMBL" id="CP029550">
    <property type="protein sequence ID" value="AWN40441.1"/>
    <property type="molecule type" value="Genomic_DNA"/>
</dbReference>
<dbReference type="PANTHER" id="PTHR21248:SF22">
    <property type="entry name" value="PHOSPHOLIPASE D"/>
    <property type="match status" value="1"/>
</dbReference>
<evidence type="ECO:0000256" key="7">
    <source>
        <dbReference type="ARBA" id="ARBA00022692"/>
    </source>
</evidence>
<comment type="function">
    <text evidence="1">Could be a virulence factor.</text>
</comment>
<dbReference type="Proteomes" id="UP000245926">
    <property type="component" value="Chromosome"/>
</dbReference>
<keyword evidence="5" id="KW-1003">Cell membrane</keyword>
<keyword evidence="9 12" id="KW-0472">Membrane</keyword>
<dbReference type="InterPro" id="IPR001736">
    <property type="entry name" value="PLipase_D/transphosphatidylase"/>
</dbReference>
<organism evidence="14 15">
    <name type="scientific">Methylobacterium durans</name>
    <dbReference type="NCBI Taxonomy" id="2202825"/>
    <lineage>
        <taxon>Bacteria</taxon>
        <taxon>Pseudomonadati</taxon>
        <taxon>Pseudomonadota</taxon>
        <taxon>Alphaproteobacteria</taxon>
        <taxon>Hyphomicrobiales</taxon>
        <taxon>Methylobacteriaceae</taxon>
        <taxon>Methylobacterium</taxon>
    </lineage>
</organism>
<evidence type="ECO:0000256" key="10">
    <source>
        <dbReference type="ARBA" id="ARBA00029594"/>
    </source>
</evidence>
<dbReference type="GO" id="GO:0008808">
    <property type="term" value="F:cardiolipin synthase activity"/>
    <property type="evidence" value="ECO:0007669"/>
    <property type="project" value="TreeGrafter"/>
</dbReference>
<dbReference type="KEGG" id="mets:DK389_07730"/>
<dbReference type="InterPro" id="IPR027379">
    <property type="entry name" value="CLS_N"/>
</dbReference>
<dbReference type="GO" id="GO:0005576">
    <property type="term" value="C:extracellular region"/>
    <property type="evidence" value="ECO:0007669"/>
    <property type="project" value="UniProtKB-SubCell"/>
</dbReference>
<keyword evidence="15" id="KW-1185">Reference proteome</keyword>
<evidence type="ECO:0000256" key="4">
    <source>
        <dbReference type="ARBA" id="ARBA00018392"/>
    </source>
</evidence>